<name>A0A6A7RRJ2_9PROT</name>
<evidence type="ECO:0000313" key="2">
    <source>
        <dbReference type="Proteomes" id="UP000342300"/>
    </source>
</evidence>
<dbReference type="AlphaFoldDB" id="A0A6A7RRJ2"/>
<protein>
    <submittedName>
        <fullName evidence="1">Uncharacterized protein</fullName>
    </submittedName>
</protein>
<reference evidence="1 2" key="1">
    <citation type="submission" date="2017-09" db="EMBL/GenBank/DDBJ databases">
        <title>Metagenomic Analysis Reveals Denitrifying Candidatus Accumulibacter and Flanking Population as a Source of N2O.</title>
        <authorList>
            <person name="Gao H."/>
            <person name="Mao Y."/>
            <person name="Zhao X."/>
            <person name="Liu W.-T."/>
            <person name="Zhang T."/>
            <person name="Wells G."/>
        </authorList>
    </citation>
    <scope>NUCLEOTIDE SEQUENCE [LARGE SCALE GENOMIC DNA]</scope>
    <source>
        <strain evidence="1">CANDO_2_IC</strain>
    </source>
</reference>
<proteinExistence type="predicted"/>
<sequence length="63" mass="6973">MLEMDCNIGRILDVIREVAADTIVVRSRPQTIQAHEALASIVKHVRRICQVAAGDFISETPSQ</sequence>
<accession>A0A6A7RRJ2</accession>
<organism evidence="1 2">
    <name type="scientific">Candidatus Accumulibacter phosphatis</name>
    <dbReference type="NCBI Taxonomy" id="327160"/>
    <lineage>
        <taxon>Bacteria</taxon>
        <taxon>Pseudomonadati</taxon>
        <taxon>Pseudomonadota</taxon>
        <taxon>Betaproteobacteria</taxon>
        <taxon>Candidatus Accumulibacter</taxon>
    </lineage>
</organism>
<gene>
    <name evidence="1" type="ORF">CRU78_05070</name>
</gene>
<dbReference type="EMBL" id="PDHS01000106">
    <property type="protein sequence ID" value="MQM29939.1"/>
    <property type="molecule type" value="Genomic_DNA"/>
</dbReference>
<evidence type="ECO:0000313" key="1">
    <source>
        <dbReference type="EMBL" id="MQM29939.1"/>
    </source>
</evidence>
<comment type="caution">
    <text evidence="1">The sequence shown here is derived from an EMBL/GenBank/DDBJ whole genome shotgun (WGS) entry which is preliminary data.</text>
</comment>
<dbReference type="Proteomes" id="UP000342300">
    <property type="component" value="Unassembled WGS sequence"/>
</dbReference>